<feature type="domain" description="Ig-like" evidence="13">
    <location>
        <begin position="426"/>
        <end position="512"/>
    </location>
</feature>
<comment type="subcellular location">
    <subcellularLocation>
        <location evidence="1">Membrane</location>
        <topology evidence="1">Single-pass membrane protein</topology>
    </subcellularLocation>
    <subcellularLocation>
        <location evidence="2">Secreted</location>
    </subcellularLocation>
</comment>
<dbReference type="Proteomes" id="UP001165289">
    <property type="component" value="Unassembled WGS sequence"/>
</dbReference>
<dbReference type="CDD" id="cd00096">
    <property type="entry name" value="Ig"/>
    <property type="match status" value="1"/>
</dbReference>
<dbReference type="SMART" id="SM00409">
    <property type="entry name" value="IG"/>
    <property type="match status" value="7"/>
</dbReference>
<dbReference type="PANTHER" id="PTHR45080:SF8">
    <property type="entry name" value="IG-LIKE DOMAIN-CONTAINING PROTEIN"/>
    <property type="match status" value="1"/>
</dbReference>
<dbReference type="GO" id="GO:0005886">
    <property type="term" value="C:plasma membrane"/>
    <property type="evidence" value="ECO:0007669"/>
    <property type="project" value="TreeGrafter"/>
</dbReference>
<keyword evidence="8" id="KW-1133">Transmembrane helix</keyword>
<dbReference type="Pfam" id="PF13927">
    <property type="entry name" value="Ig_3"/>
    <property type="match status" value="2"/>
</dbReference>
<organism evidence="14 15">
    <name type="scientific">Oopsacas minuta</name>
    <dbReference type="NCBI Taxonomy" id="111878"/>
    <lineage>
        <taxon>Eukaryota</taxon>
        <taxon>Metazoa</taxon>
        <taxon>Porifera</taxon>
        <taxon>Hexactinellida</taxon>
        <taxon>Hexasterophora</taxon>
        <taxon>Lyssacinosida</taxon>
        <taxon>Leucopsacidae</taxon>
        <taxon>Oopsacas</taxon>
    </lineage>
</organism>
<dbReference type="PROSITE" id="PS50234">
    <property type="entry name" value="VWFA"/>
    <property type="match status" value="1"/>
</dbReference>
<feature type="domain" description="Ig-like" evidence="13">
    <location>
        <begin position="982"/>
        <end position="1071"/>
    </location>
</feature>
<keyword evidence="7" id="KW-0130">Cell adhesion</keyword>
<dbReference type="FunFam" id="2.60.40.10:FF:000017">
    <property type="entry name" value="Down syndrome cell adhesion molecule b"/>
    <property type="match status" value="1"/>
</dbReference>
<evidence type="ECO:0000256" key="11">
    <source>
        <dbReference type="ARBA" id="ARBA00023319"/>
    </source>
</evidence>
<evidence type="ECO:0000313" key="15">
    <source>
        <dbReference type="Proteomes" id="UP001165289"/>
    </source>
</evidence>
<feature type="domain" description="Ig-like" evidence="13">
    <location>
        <begin position="1175"/>
        <end position="1254"/>
    </location>
</feature>
<evidence type="ECO:0000256" key="1">
    <source>
        <dbReference type="ARBA" id="ARBA00004167"/>
    </source>
</evidence>
<evidence type="ECO:0000256" key="2">
    <source>
        <dbReference type="ARBA" id="ARBA00004613"/>
    </source>
</evidence>
<dbReference type="AlphaFoldDB" id="A0AAV7JCS1"/>
<dbReference type="Pfam" id="PF25106">
    <property type="entry name" value="VWA_4"/>
    <property type="match status" value="1"/>
</dbReference>
<dbReference type="InterPro" id="IPR036179">
    <property type="entry name" value="Ig-like_dom_sf"/>
</dbReference>
<dbReference type="InterPro" id="IPR003599">
    <property type="entry name" value="Ig_sub"/>
</dbReference>
<keyword evidence="3" id="KW-0964">Secreted</keyword>
<dbReference type="InterPro" id="IPR056861">
    <property type="entry name" value="HMCN1-like_VWA"/>
</dbReference>
<feature type="domain" description="Ig-like" evidence="13">
    <location>
        <begin position="800"/>
        <end position="867"/>
    </location>
</feature>
<dbReference type="InterPro" id="IPR007110">
    <property type="entry name" value="Ig-like_dom"/>
</dbReference>
<dbReference type="SUPFAM" id="SSF53300">
    <property type="entry name" value="vWA-like"/>
    <property type="match status" value="1"/>
</dbReference>
<evidence type="ECO:0000256" key="4">
    <source>
        <dbReference type="ARBA" id="ARBA00022692"/>
    </source>
</evidence>
<evidence type="ECO:0000259" key="12">
    <source>
        <dbReference type="PROSITE" id="PS50234"/>
    </source>
</evidence>
<keyword evidence="10" id="KW-1015">Disulfide bond</keyword>
<proteinExistence type="predicted"/>
<feature type="domain" description="Ig-like" evidence="13">
    <location>
        <begin position="688"/>
        <end position="779"/>
    </location>
</feature>
<protein>
    <submittedName>
        <fullName evidence="14">Hemicentin-2-like</fullName>
    </submittedName>
</protein>
<dbReference type="SMART" id="SM00408">
    <property type="entry name" value="IGc2"/>
    <property type="match status" value="8"/>
</dbReference>
<feature type="domain" description="Ig-like" evidence="13">
    <location>
        <begin position="1077"/>
        <end position="1168"/>
    </location>
</feature>
<reference evidence="14 15" key="1">
    <citation type="journal article" date="2023" name="BMC Biol.">
        <title>The compact genome of the sponge Oopsacas minuta (Hexactinellida) is lacking key metazoan core genes.</title>
        <authorList>
            <person name="Santini S."/>
            <person name="Schenkelaars Q."/>
            <person name="Jourda C."/>
            <person name="Duchesne M."/>
            <person name="Belahbib H."/>
            <person name="Rocher C."/>
            <person name="Selva M."/>
            <person name="Riesgo A."/>
            <person name="Vervoort M."/>
            <person name="Leys S.P."/>
            <person name="Kodjabachian L."/>
            <person name="Le Bivic A."/>
            <person name="Borchiellini C."/>
            <person name="Claverie J.M."/>
            <person name="Renard E."/>
        </authorList>
    </citation>
    <scope>NUCLEOTIDE SEQUENCE [LARGE SCALE GENOMIC DNA]</scope>
    <source>
        <strain evidence="14">SPO-2</strain>
    </source>
</reference>
<evidence type="ECO:0000256" key="7">
    <source>
        <dbReference type="ARBA" id="ARBA00022889"/>
    </source>
</evidence>
<evidence type="ECO:0000256" key="3">
    <source>
        <dbReference type="ARBA" id="ARBA00022525"/>
    </source>
</evidence>
<dbReference type="InterPro" id="IPR013783">
    <property type="entry name" value="Ig-like_fold"/>
</dbReference>
<feature type="domain" description="VWFA" evidence="12">
    <location>
        <begin position="37"/>
        <end position="219"/>
    </location>
</feature>
<dbReference type="PROSITE" id="PS50835">
    <property type="entry name" value="IG_LIKE"/>
    <property type="match status" value="6"/>
</dbReference>
<dbReference type="InterPro" id="IPR002035">
    <property type="entry name" value="VWF_A"/>
</dbReference>
<dbReference type="InterPro" id="IPR050958">
    <property type="entry name" value="Cell_Adh-Cytoskel_Orgn"/>
</dbReference>
<dbReference type="Gene3D" id="2.60.40.10">
    <property type="entry name" value="Immunoglobulins"/>
    <property type="match status" value="9"/>
</dbReference>
<keyword evidence="15" id="KW-1185">Reference proteome</keyword>
<keyword evidence="5" id="KW-0732">Signal</keyword>
<dbReference type="PANTHER" id="PTHR45080">
    <property type="entry name" value="CONTACTIN 5"/>
    <property type="match status" value="1"/>
</dbReference>
<evidence type="ECO:0000256" key="6">
    <source>
        <dbReference type="ARBA" id="ARBA00022737"/>
    </source>
</evidence>
<dbReference type="GO" id="GO:0007156">
    <property type="term" value="P:homophilic cell adhesion via plasma membrane adhesion molecules"/>
    <property type="evidence" value="ECO:0007669"/>
    <property type="project" value="TreeGrafter"/>
</dbReference>
<evidence type="ECO:0000256" key="5">
    <source>
        <dbReference type="ARBA" id="ARBA00022729"/>
    </source>
</evidence>
<dbReference type="Pfam" id="PF07679">
    <property type="entry name" value="I-set"/>
    <property type="match status" value="5"/>
</dbReference>
<gene>
    <name evidence="14" type="ORF">LOD99_12696</name>
</gene>
<evidence type="ECO:0000256" key="8">
    <source>
        <dbReference type="ARBA" id="ARBA00022989"/>
    </source>
</evidence>
<keyword evidence="4" id="KW-0812">Transmembrane</keyword>
<dbReference type="SUPFAM" id="SSF48726">
    <property type="entry name" value="Immunoglobulin"/>
    <property type="match status" value="9"/>
</dbReference>
<keyword evidence="9" id="KW-0472">Membrane</keyword>
<evidence type="ECO:0000259" key="13">
    <source>
        <dbReference type="PROSITE" id="PS50835"/>
    </source>
</evidence>
<name>A0AAV7JCS1_9METZ</name>
<dbReference type="Gene3D" id="3.40.50.410">
    <property type="entry name" value="von Willebrand factor, type A domain"/>
    <property type="match status" value="1"/>
</dbReference>
<dbReference type="CDD" id="cd00198">
    <property type="entry name" value="vWFA"/>
    <property type="match status" value="1"/>
</dbReference>
<dbReference type="GO" id="GO:0050808">
    <property type="term" value="P:synapse organization"/>
    <property type="evidence" value="ECO:0007669"/>
    <property type="project" value="TreeGrafter"/>
</dbReference>
<accession>A0AAV7JCS1</accession>
<evidence type="ECO:0000256" key="9">
    <source>
        <dbReference type="ARBA" id="ARBA00023136"/>
    </source>
</evidence>
<dbReference type="InterPro" id="IPR036465">
    <property type="entry name" value="vWFA_dom_sf"/>
</dbReference>
<dbReference type="InterPro" id="IPR003598">
    <property type="entry name" value="Ig_sub2"/>
</dbReference>
<sequence length="1274" mass="143268">MLLYNIQSITGQCRLTCLQTGNEIEASSYSKVWSPSSLVFIMDTTESMINELYLVQREINNILGTINQKAADRACNPIDTYNIYPFNDPYVGPMYIANTIEGFRENFAEVGTQVSGGGDCPEPVLTAVLNVLDNITDNSFVFIFTDGAAKDARKKLEVIRKIQQTNSYVVFVLIGDHCSNEGLDYISTQLYNQISHASGGNAIFVKRTESTVGNVVKLISLFVKPKSVAIIDINQFTPSDCINIPVDSSLCDLVVTIKNPTFNKVGKASLQSPENDRTIRHDLRTRSVKAWEIDVPTAGNWQICFGRSRGRELSLQVRGSSDIEFKVIVREWNSRTELEVVRGGEMVEIELTIFGISTNKVRTVNFIDLGGIVIQSLGFRKQTSVIFISGAELPSGIFKIQIKGTDNRGNAFQRISNGIFGEPKEPTWVVEPSNKVYAVLRNSFTIEVVVTGDPFPNVVWKKDNVVLNANNRIQLAREGTLTLSRVIDTDIGIYQITAYNEVGNVTKNIELALWTAPYFTREPIKHIVKPINSPVIIDLSPQGNPEPTCRWLHEGSAIQTETHCQLVLDSLNDQNCGEYKVIIENSVATILISIDVTFQPICFLDVCHYEPPNSGSTLMLQTNCLGCPTRCLWYRNNEEITTKEKYTIHNNCSLKIHNYQSADQGSYNLNLLNKDDNIVKGYVLKVIPSHSLSIIEPEWEETLVQAGTVYTVICRAEGSPLPTLSWLRNDRPISKSIPMCTEDTTQTLGLNFERIQNGDEGEYKCIATNKFGSEEKTISINVNSTLDVLVSPVGANVIIGDVMYIHCQITNRGHMPATITWYKMESELQDNDRITKYPNNTLRFSPVLEEDEDNYECRAITTREVTSGFSELITTPKTFYYKPLDADRDRICLKCPRLAGQNPSWKRGETQLVDNDKYTINARRREICITNADCDDEGTYTCESAYSMPVRLRDTENICENLVRQRTRFRNRQKALVIAADSTAVMRCNVTGVPPPNIDWFKNGDEPIMNDHRTTISLKSSYTPGDTSYVYRSKVVIQHITLEDQGDYSCNSTQPRLGYANHTFLMQVTISNNAKIPEFSGKSENTRVCEGEHFSIFCDFDSTLAISSYIWYFDGTPITASNNIIITNENNVKRTTLQVNSPATTQTGSYTCEARNLLGSRKDSIHVEVVERRENEIVYFSGDTTAYIGTEQVLYCRVESNSPAIEIIWYKDNTEEKARGERLIFESVENSDEGSYTCRVVGCGSNVEETLYLQIREMAAPLLENQILQLHGRE</sequence>
<evidence type="ECO:0000313" key="14">
    <source>
        <dbReference type="EMBL" id="KAI6646575.1"/>
    </source>
</evidence>
<dbReference type="InterPro" id="IPR013098">
    <property type="entry name" value="Ig_I-set"/>
</dbReference>
<dbReference type="EMBL" id="JAKMXF010000354">
    <property type="protein sequence ID" value="KAI6646575.1"/>
    <property type="molecule type" value="Genomic_DNA"/>
</dbReference>
<comment type="caution">
    <text evidence="14">The sequence shown here is derived from an EMBL/GenBank/DDBJ whole genome shotgun (WGS) entry which is preliminary data.</text>
</comment>
<evidence type="ECO:0000256" key="10">
    <source>
        <dbReference type="ARBA" id="ARBA00023157"/>
    </source>
</evidence>
<keyword evidence="6" id="KW-0677">Repeat</keyword>
<keyword evidence="11" id="KW-0393">Immunoglobulin domain</keyword>